<evidence type="ECO:0000256" key="1">
    <source>
        <dbReference type="SAM" id="SignalP"/>
    </source>
</evidence>
<protein>
    <recommendedName>
        <fullName evidence="5">Secreted protein</fullName>
    </recommendedName>
</protein>
<dbReference type="VEuPathDB" id="VectorBase:ISCW004377"/>
<dbReference type="EnsemblMetazoa" id="ISCW004377-RA">
    <property type="protein sequence ID" value="ISCW004377-PA"/>
    <property type="gene ID" value="ISCW004377"/>
</dbReference>
<dbReference type="EMBL" id="ABJB010753530">
    <property type="status" value="NOT_ANNOTATED_CDS"/>
    <property type="molecule type" value="Genomic_DNA"/>
</dbReference>
<evidence type="ECO:0008006" key="5">
    <source>
        <dbReference type="Google" id="ProtNLM"/>
    </source>
</evidence>
<organism>
    <name type="scientific">Ixodes scapularis</name>
    <name type="common">Black-legged tick</name>
    <name type="synonym">Deer tick</name>
    <dbReference type="NCBI Taxonomy" id="6945"/>
    <lineage>
        <taxon>Eukaryota</taxon>
        <taxon>Metazoa</taxon>
        <taxon>Ecdysozoa</taxon>
        <taxon>Arthropoda</taxon>
        <taxon>Chelicerata</taxon>
        <taxon>Arachnida</taxon>
        <taxon>Acari</taxon>
        <taxon>Parasitiformes</taxon>
        <taxon>Ixodida</taxon>
        <taxon>Ixodoidea</taxon>
        <taxon>Ixodidae</taxon>
        <taxon>Ixodinae</taxon>
        <taxon>Ixodes</taxon>
    </lineage>
</organism>
<keyword evidence="1" id="KW-0732">Signal</keyword>
<accession>B7PIS0</accession>
<dbReference type="VEuPathDB" id="VectorBase:ISCI004377"/>
<gene>
    <name evidence="2" type="ORF">IscW_ISCW004377</name>
</gene>
<evidence type="ECO:0000313" key="2">
    <source>
        <dbReference type="EMBL" id="EEC06492.1"/>
    </source>
</evidence>
<feature type="signal peptide" evidence="1">
    <location>
        <begin position="1"/>
        <end position="23"/>
    </location>
</feature>
<proteinExistence type="predicted"/>
<dbReference type="HOGENOM" id="CLU_2309060_0_0_1"/>
<keyword evidence="4" id="KW-1185">Reference proteome</keyword>
<dbReference type="EMBL" id="DS721301">
    <property type="protein sequence ID" value="EEC06492.1"/>
    <property type="molecule type" value="Genomic_DNA"/>
</dbReference>
<dbReference type="Proteomes" id="UP000001555">
    <property type="component" value="Unassembled WGS sequence"/>
</dbReference>
<dbReference type="InParanoid" id="B7PIS0"/>
<evidence type="ECO:0000313" key="3">
    <source>
        <dbReference type="EnsemblMetazoa" id="ISCW004377-PA"/>
    </source>
</evidence>
<sequence>MRLGGAPAKAWLVLAVLCAGTWADKAPKSRRPVLPASPSSVLAAEVEARIHQKRAAGSSKATGPAGEWWKVWWENYIPDVTDPTAVPHLTTPYPPVDYPR</sequence>
<dbReference type="PaxDb" id="6945-B7PIS0"/>
<reference evidence="3" key="2">
    <citation type="submission" date="2020-05" db="UniProtKB">
        <authorList>
            <consortium name="EnsemblMetazoa"/>
        </authorList>
    </citation>
    <scope>IDENTIFICATION</scope>
    <source>
        <strain evidence="3">wikel</strain>
    </source>
</reference>
<dbReference type="AlphaFoldDB" id="B7PIS0"/>
<evidence type="ECO:0000313" key="4">
    <source>
        <dbReference type="Proteomes" id="UP000001555"/>
    </source>
</evidence>
<name>B7PIS0_IXOSC</name>
<reference evidence="2 4" key="1">
    <citation type="submission" date="2008-03" db="EMBL/GenBank/DDBJ databases">
        <title>Annotation of Ixodes scapularis.</title>
        <authorList>
            <consortium name="Ixodes scapularis Genome Project Consortium"/>
            <person name="Caler E."/>
            <person name="Hannick L.I."/>
            <person name="Bidwell S."/>
            <person name="Joardar V."/>
            <person name="Thiagarajan M."/>
            <person name="Amedeo P."/>
            <person name="Galinsky K.J."/>
            <person name="Schobel S."/>
            <person name="Inman J."/>
            <person name="Hostetler J."/>
            <person name="Miller J."/>
            <person name="Hammond M."/>
            <person name="Megy K."/>
            <person name="Lawson D."/>
            <person name="Kodira C."/>
            <person name="Sutton G."/>
            <person name="Meyer J."/>
            <person name="Hill C.A."/>
            <person name="Birren B."/>
            <person name="Nene V."/>
            <person name="Collins F."/>
            <person name="Alarcon-Chaidez F."/>
            <person name="Wikel S."/>
            <person name="Strausberg R."/>
        </authorList>
    </citation>
    <scope>NUCLEOTIDE SEQUENCE [LARGE SCALE GENOMIC DNA]</scope>
    <source>
        <strain evidence="4">Wikel</strain>
        <strain evidence="2">Wikel colony</strain>
    </source>
</reference>
<feature type="chain" id="PRO_5014568037" description="Secreted protein" evidence="1">
    <location>
        <begin position="24"/>
        <end position="100"/>
    </location>
</feature>
<dbReference type="EMBL" id="ABJB011124369">
    <property type="status" value="NOT_ANNOTATED_CDS"/>
    <property type="molecule type" value="Genomic_DNA"/>
</dbReference>